<proteinExistence type="predicted"/>
<feature type="region of interest" description="Disordered" evidence="1">
    <location>
        <begin position="22"/>
        <end position="47"/>
    </location>
</feature>
<dbReference type="InterPro" id="IPR040256">
    <property type="entry name" value="At4g02000-like"/>
</dbReference>
<evidence type="ECO:0000259" key="2">
    <source>
        <dbReference type="Pfam" id="PF14111"/>
    </source>
</evidence>
<gene>
    <name evidence="3" type="ORF">EJD97_012683</name>
</gene>
<protein>
    <recommendedName>
        <fullName evidence="2">DUF4283 domain-containing protein</fullName>
    </recommendedName>
</protein>
<feature type="compositionally biased region" description="Low complexity" evidence="1">
    <location>
        <begin position="224"/>
        <end position="233"/>
    </location>
</feature>
<feature type="compositionally biased region" description="Polar residues" evidence="1">
    <location>
        <begin position="310"/>
        <end position="326"/>
    </location>
</feature>
<feature type="compositionally biased region" description="Polar residues" evidence="1">
    <location>
        <begin position="155"/>
        <end position="173"/>
    </location>
</feature>
<dbReference type="EMBL" id="RXGB01003245">
    <property type="protein sequence ID" value="TMW92689.1"/>
    <property type="molecule type" value="Genomic_DNA"/>
</dbReference>
<dbReference type="PANTHER" id="PTHR31286">
    <property type="entry name" value="GLYCINE-RICH CELL WALL STRUCTURAL PROTEIN 1.8-LIKE"/>
    <property type="match status" value="1"/>
</dbReference>
<feature type="compositionally biased region" description="Polar residues" evidence="1">
    <location>
        <begin position="265"/>
        <end position="277"/>
    </location>
</feature>
<name>A0A6N2BIH1_SOLCI</name>
<feature type="domain" description="DUF4283" evidence="2">
    <location>
        <begin position="455"/>
        <end position="538"/>
    </location>
</feature>
<evidence type="ECO:0000313" key="3">
    <source>
        <dbReference type="EMBL" id="TMW92689.1"/>
    </source>
</evidence>
<feature type="region of interest" description="Disordered" evidence="1">
    <location>
        <begin position="214"/>
        <end position="335"/>
    </location>
</feature>
<dbReference type="Pfam" id="PF14111">
    <property type="entry name" value="DUF4283"/>
    <property type="match status" value="1"/>
</dbReference>
<feature type="compositionally biased region" description="Polar residues" evidence="1">
    <location>
        <begin position="579"/>
        <end position="590"/>
    </location>
</feature>
<sequence>MQDKDATKPAFSEGVVFEDRKNISPRISGWNREESSKEMNSSHQDLPQVQQLANSIVPITQKREASLDEIATKSPESRIDIRPTTSLIRRDSITGVCSLKDEDSLSKNSKQMDGRIAGTENSGDLTTSYVGINGNPIKEADSQAQNTQVTILINRPNSGNINTNDPASSTNRIPNVHPGRHERTGETSSCVRGEERHSSAIVPYEIEAKTMAEENNNHQEENSNEQQGNNKKNMATQPATSTAGTSNFSFAMTSIPSHLTPHLNAGSSPGKHNQQDNGGRDEKANEHSHEQQQQPEKEKKNVEGVKLDQRQGNTENQTDQTKQNYKQGGGNSEDHLNRAREEYHNSFPKISNNFSRYDPKLQNDNNHKQVGQAYQANIRNPNNHLQRQQLNNNSKNEQNSEPAPYTVIQSFAARLRYNQAQNETPITLNEPVHTTRQGFPGFLIDENDYYVKLAEICKYTLVGKFTNTMPRMELVRKSFILQTQLMGGVKIKHFNSRHVYIDLDNELDYQTVWTKLKMNIEGQAMRIQAWTPDFTPEEETLVVPIWVSIPGLPWHCYNKFFLTTILESIGKVLFLDSPTSQRTRGSTTRVKATKMRSAQSKEEMRRQGKKRRWRGKKTLMTGVLENFKNRVE</sequence>
<feature type="compositionally biased region" description="Polar residues" evidence="1">
    <location>
        <begin position="234"/>
        <end position="257"/>
    </location>
</feature>
<feature type="compositionally biased region" description="Polar residues" evidence="1">
    <location>
        <begin position="38"/>
        <end position="47"/>
    </location>
</feature>
<feature type="region of interest" description="Disordered" evidence="1">
    <location>
        <begin position="579"/>
        <end position="612"/>
    </location>
</feature>
<dbReference type="PANTHER" id="PTHR31286:SF177">
    <property type="entry name" value="ENDONUCLEASE_EXONUCLEASE_PHOSPHATASE"/>
    <property type="match status" value="1"/>
</dbReference>
<dbReference type="InterPro" id="IPR025558">
    <property type="entry name" value="DUF4283"/>
</dbReference>
<evidence type="ECO:0000256" key="1">
    <source>
        <dbReference type="SAM" id="MobiDB-lite"/>
    </source>
</evidence>
<accession>A0A6N2BIH1</accession>
<comment type="caution">
    <text evidence="3">The sequence shown here is derived from an EMBL/GenBank/DDBJ whole genome shotgun (WGS) entry which is preliminary data.</text>
</comment>
<feature type="compositionally biased region" description="Basic and acidic residues" evidence="1">
    <location>
        <begin position="278"/>
        <end position="309"/>
    </location>
</feature>
<feature type="region of interest" description="Disordered" evidence="1">
    <location>
        <begin position="155"/>
        <end position="202"/>
    </location>
</feature>
<dbReference type="AlphaFoldDB" id="A0A6N2BIH1"/>
<reference evidence="3" key="1">
    <citation type="submission" date="2019-05" db="EMBL/GenBank/DDBJ databases">
        <title>The de novo reference genome and transcriptome assemblies of the wild tomato species Solanum chilense.</title>
        <authorList>
            <person name="Stam R."/>
            <person name="Nosenko T."/>
            <person name="Hoerger A.C."/>
            <person name="Stephan W."/>
            <person name="Seidel M.A."/>
            <person name="Kuhn J.M.M."/>
            <person name="Haberer G."/>
            <person name="Tellier A."/>
        </authorList>
    </citation>
    <scope>NUCLEOTIDE SEQUENCE</scope>
    <source>
        <tissue evidence="3">Mature leaves</tissue>
    </source>
</reference>
<organism evidence="3">
    <name type="scientific">Solanum chilense</name>
    <name type="common">Tomato</name>
    <name type="synonym">Lycopersicon chilense</name>
    <dbReference type="NCBI Taxonomy" id="4083"/>
    <lineage>
        <taxon>Eukaryota</taxon>
        <taxon>Viridiplantae</taxon>
        <taxon>Streptophyta</taxon>
        <taxon>Embryophyta</taxon>
        <taxon>Tracheophyta</taxon>
        <taxon>Spermatophyta</taxon>
        <taxon>Magnoliopsida</taxon>
        <taxon>eudicotyledons</taxon>
        <taxon>Gunneridae</taxon>
        <taxon>Pentapetalae</taxon>
        <taxon>asterids</taxon>
        <taxon>lamiids</taxon>
        <taxon>Solanales</taxon>
        <taxon>Solanaceae</taxon>
        <taxon>Solanoideae</taxon>
        <taxon>Solaneae</taxon>
        <taxon>Solanum</taxon>
        <taxon>Solanum subgen. Lycopersicon</taxon>
    </lineage>
</organism>